<protein>
    <recommendedName>
        <fullName evidence="7">Xaa-Pro dipeptidyl-peptidase C-terminal domain-containing protein</fullName>
    </recommendedName>
</protein>
<dbReference type="SUPFAM" id="SSF49785">
    <property type="entry name" value="Galactose-binding domain-like"/>
    <property type="match status" value="1"/>
</dbReference>
<dbReference type="Gene3D" id="1.10.3020.10">
    <property type="entry name" value="alpha-amino acid ester hydrolase ( Helical cap domain)"/>
    <property type="match status" value="1"/>
</dbReference>
<dbReference type="SMART" id="SM00952">
    <property type="entry name" value="RAP"/>
    <property type="match status" value="1"/>
</dbReference>
<proteinExistence type="predicted"/>
<dbReference type="EMBL" id="JABANM010021970">
    <property type="protein sequence ID" value="KAF4720349.1"/>
    <property type="molecule type" value="Genomic_DNA"/>
</dbReference>
<dbReference type="InterPro" id="IPR013584">
    <property type="entry name" value="RAP"/>
</dbReference>
<dbReference type="AlphaFoldDB" id="A0A7J6RHT3"/>
<dbReference type="InterPro" id="IPR005674">
    <property type="entry name" value="CocE/Ser_esterase"/>
</dbReference>
<evidence type="ECO:0000313" key="6">
    <source>
        <dbReference type="Proteomes" id="UP000574390"/>
    </source>
</evidence>
<evidence type="ECO:0000313" key="5">
    <source>
        <dbReference type="EMBL" id="KAF4720349.1"/>
    </source>
</evidence>
<name>A0A7J6RHT3_PEROL</name>
<dbReference type="InterPro" id="IPR058917">
    <property type="entry name" value="RESC6_dom"/>
</dbReference>
<dbReference type="InterPro" id="IPR013736">
    <property type="entry name" value="Xaa-Pro_dipept_C"/>
</dbReference>
<dbReference type="Gene3D" id="2.60.120.260">
    <property type="entry name" value="Galactose-binding domain-like"/>
    <property type="match status" value="1"/>
</dbReference>
<dbReference type="Pfam" id="PF26188">
    <property type="entry name" value="RESC6"/>
    <property type="match status" value="1"/>
</dbReference>
<dbReference type="InterPro" id="IPR000383">
    <property type="entry name" value="Xaa-Pro-like_dom"/>
</dbReference>
<evidence type="ECO:0000259" key="4">
    <source>
        <dbReference type="SMART" id="SM00952"/>
    </source>
</evidence>
<dbReference type="Pfam" id="PF02129">
    <property type="entry name" value="Peptidase_S15"/>
    <property type="match status" value="1"/>
</dbReference>
<reference evidence="5 6" key="1">
    <citation type="submission" date="2020-04" db="EMBL/GenBank/DDBJ databases">
        <title>Perkinsus olseni comparative genomics.</title>
        <authorList>
            <person name="Bogema D.R."/>
        </authorList>
    </citation>
    <scope>NUCLEOTIDE SEQUENCE [LARGE SCALE GENOMIC DNA]</scope>
    <source>
        <strain evidence="5">ATCC PRA-205</strain>
    </source>
</reference>
<dbReference type="GO" id="GO:0008239">
    <property type="term" value="F:dipeptidyl-peptidase activity"/>
    <property type="evidence" value="ECO:0007669"/>
    <property type="project" value="InterPro"/>
</dbReference>
<evidence type="ECO:0000256" key="2">
    <source>
        <dbReference type="SAM" id="MobiDB-lite"/>
    </source>
</evidence>
<comment type="caution">
    <text evidence="5">The sequence shown here is derived from an EMBL/GenBank/DDBJ whole genome shotgun (WGS) entry which is preliminary data.</text>
</comment>
<sequence>MLTSRSSSLYIGTLARRCPALARLTSRRCIITDTHERMTAIQNIKDPGELLAYYASHADMDPRSLESTLRALGHATNQSLVQSVINDERFHRLLTSITTKLESLDARSIARMANALGLFPSRTSPEMLECAQTICEVAVKRTNAFSPSSLASLALGLAVRGVQTPKLVEFVRMETMKSLQDFDPGQMCNILEAYRRWNVFNRELVDNVVERMTDEVDRFTGRDVVLALNVMSKLALARGFLLRRLTGLAFDNLPQFTGSQLVQLMSSLAKLRFLTTAAADDIVDAIGKCKHTLPTTQVSDVLFALALSDYEGSETTMQKFVTQYMKALDGSYVTLSSLADVAWSLCFSLTDDTSALAEVVRRIYEMPAPKGRAILLKMHEVQNSLNLEYPGIAKKHPVPTAWLTSMEENDKMDQDKTDSSRLHAEVLTLLDNVKGTHGIRSRLSVERNVPIGPYHVDFFDAATGLVIDIDTPSRPTSRKMRHRHIELLPNTTYKTLTINYWDWRRHSRKEEEQMSYLKAVVKQALEGPSPEQEGSTVVEGVPTEQGKVKSDGNELRDRGYVTTVAAMSWPTAICKLTILFIFYFLGLLICFMPKCALRRWARRVQRYLVVWLYDIRPPAYSSVRFSNVRAPIKGTSFELDGILVLPGEGDKFPFVLIRTPYGKETLINDARIYAERGYGVLIQDSRGRFGSTGEFFPLENEREDAAAAIDWLVHDCEYYDGEGIGVHGLSYNGMCAYSSLSNPLGRQHVKCIVPGISACELYPVIFGHDGNQWSFELVCRWLWLVIGKGDTKPLPGKPMPLRKRVERVGVLLQFFFMREAPPFKRAYWSLPLENVDRLLLNGQPLEVYQKAIRDTDVDGEFWKHRNVLCDLRTDTPLGGIHFVGGWYDFFLRQMLKDYAKAKASGRGDVRLTVGKFAHWQLFKYVPLYTRTVMDFYDHYFAARGRKASDRDQAYPVTLEIIQSREDLVSYLHLSDWPPRDTDPMNLVMTSNGRLVDEKAATHQEEGVVRYHYDPRAPTPAVGGTSFNAKNCGEKLQEDFERERLANGDLVVFTSPPFKTNALIVGNVKCRATVKSSAQSVDIVCRLCRVDRKGHSYNLCDGLERLWDAGSAHTVEVDLGPTCVLIRKGERVRLQMTSAAYP</sequence>
<feature type="domain" description="Xaa-Pro dipeptidyl-peptidase C-terminal" evidence="3">
    <location>
        <begin position="933"/>
        <end position="1141"/>
    </location>
</feature>
<dbReference type="Gene3D" id="3.40.50.1820">
    <property type="entry name" value="alpha/beta hydrolase"/>
    <property type="match status" value="1"/>
</dbReference>
<dbReference type="InterPro" id="IPR029058">
    <property type="entry name" value="AB_hydrolase_fold"/>
</dbReference>
<feature type="domain" description="RAP" evidence="4">
    <location>
        <begin position="467"/>
        <end position="520"/>
    </location>
</feature>
<dbReference type="InterPro" id="IPR008979">
    <property type="entry name" value="Galactose-bd-like_sf"/>
</dbReference>
<dbReference type="NCBIfam" id="TIGR00976">
    <property type="entry name" value="CocE_NonD"/>
    <property type="match status" value="1"/>
</dbReference>
<feature type="non-terminal residue" evidence="5">
    <location>
        <position position="1"/>
    </location>
</feature>
<keyword evidence="1" id="KW-0378">Hydrolase</keyword>
<dbReference type="SUPFAM" id="SSF53474">
    <property type="entry name" value="alpha/beta-Hydrolases"/>
    <property type="match status" value="1"/>
</dbReference>
<feature type="region of interest" description="Disordered" evidence="2">
    <location>
        <begin position="525"/>
        <end position="553"/>
    </location>
</feature>
<accession>A0A7J6RHT3</accession>
<dbReference type="Pfam" id="PF08530">
    <property type="entry name" value="PepX_C"/>
    <property type="match status" value="1"/>
</dbReference>
<evidence type="ECO:0008006" key="7">
    <source>
        <dbReference type="Google" id="ProtNLM"/>
    </source>
</evidence>
<dbReference type="SMART" id="SM00939">
    <property type="entry name" value="PepX_C"/>
    <property type="match status" value="1"/>
</dbReference>
<gene>
    <name evidence="5" type="ORF">FOZ62_015387</name>
</gene>
<evidence type="ECO:0000256" key="1">
    <source>
        <dbReference type="ARBA" id="ARBA00022801"/>
    </source>
</evidence>
<organism evidence="5 6">
    <name type="scientific">Perkinsus olseni</name>
    <name type="common">Perkinsus atlanticus</name>
    <dbReference type="NCBI Taxonomy" id="32597"/>
    <lineage>
        <taxon>Eukaryota</taxon>
        <taxon>Sar</taxon>
        <taxon>Alveolata</taxon>
        <taxon>Perkinsozoa</taxon>
        <taxon>Perkinsea</taxon>
        <taxon>Perkinsida</taxon>
        <taxon>Perkinsidae</taxon>
        <taxon>Perkinsus</taxon>
    </lineage>
</organism>
<evidence type="ECO:0000259" key="3">
    <source>
        <dbReference type="SMART" id="SM00939"/>
    </source>
</evidence>
<dbReference type="Proteomes" id="UP000574390">
    <property type="component" value="Unassembled WGS sequence"/>
</dbReference>
<dbReference type="Pfam" id="PF08373">
    <property type="entry name" value="RAP"/>
    <property type="match status" value="1"/>
</dbReference>